<accession>A0AA36CEA8</accession>
<evidence type="ECO:0000313" key="3">
    <source>
        <dbReference type="Proteomes" id="UP001177023"/>
    </source>
</evidence>
<protein>
    <submittedName>
        <fullName evidence="2">Uncharacterized protein</fullName>
    </submittedName>
</protein>
<keyword evidence="1" id="KW-0812">Transmembrane</keyword>
<name>A0AA36CEA8_9BILA</name>
<keyword evidence="3" id="KW-1185">Reference proteome</keyword>
<dbReference type="EMBL" id="CATQJA010001331">
    <property type="protein sequence ID" value="CAJ0566791.1"/>
    <property type="molecule type" value="Genomic_DNA"/>
</dbReference>
<dbReference type="Proteomes" id="UP001177023">
    <property type="component" value="Unassembled WGS sequence"/>
</dbReference>
<keyword evidence="1" id="KW-0472">Membrane</keyword>
<feature type="transmembrane region" description="Helical" evidence="1">
    <location>
        <begin position="36"/>
        <end position="61"/>
    </location>
</feature>
<keyword evidence="1" id="KW-1133">Transmembrane helix</keyword>
<comment type="caution">
    <text evidence="2">The sequence shown here is derived from an EMBL/GenBank/DDBJ whole genome shotgun (WGS) entry which is preliminary data.</text>
</comment>
<feature type="non-terminal residue" evidence="2">
    <location>
        <position position="88"/>
    </location>
</feature>
<gene>
    <name evidence="2" type="ORF">MSPICULIGERA_LOCUS5378</name>
</gene>
<sequence>MTEPTYATAGYIVPPPPCEGFLCYYESGQDYFASSVFWKLIISLSIISGIILIICIVMIVTNCKRKSKPTKVEVEITERTVRRHKPRA</sequence>
<evidence type="ECO:0000256" key="1">
    <source>
        <dbReference type="SAM" id="Phobius"/>
    </source>
</evidence>
<proteinExistence type="predicted"/>
<evidence type="ECO:0000313" key="2">
    <source>
        <dbReference type="EMBL" id="CAJ0566791.1"/>
    </source>
</evidence>
<dbReference type="AlphaFoldDB" id="A0AA36CEA8"/>
<reference evidence="2" key="1">
    <citation type="submission" date="2023-06" db="EMBL/GenBank/DDBJ databases">
        <authorList>
            <person name="Delattre M."/>
        </authorList>
    </citation>
    <scope>NUCLEOTIDE SEQUENCE</scope>
    <source>
        <strain evidence="2">AF72</strain>
    </source>
</reference>
<organism evidence="2 3">
    <name type="scientific">Mesorhabditis spiculigera</name>
    <dbReference type="NCBI Taxonomy" id="96644"/>
    <lineage>
        <taxon>Eukaryota</taxon>
        <taxon>Metazoa</taxon>
        <taxon>Ecdysozoa</taxon>
        <taxon>Nematoda</taxon>
        <taxon>Chromadorea</taxon>
        <taxon>Rhabditida</taxon>
        <taxon>Rhabditina</taxon>
        <taxon>Rhabditomorpha</taxon>
        <taxon>Rhabditoidea</taxon>
        <taxon>Rhabditidae</taxon>
        <taxon>Mesorhabditinae</taxon>
        <taxon>Mesorhabditis</taxon>
    </lineage>
</organism>